<evidence type="ECO:0000313" key="1">
    <source>
        <dbReference type="EMBL" id="MDY0405779.1"/>
    </source>
</evidence>
<dbReference type="EMBL" id="JAROCA020000001">
    <property type="protein sequence ID" value="MDY0405779.1"/>
    <property type="molecule type" value="Genomic_DNA"/>
</dbReference>
<name>A0ABU5CIZ3_9BACI</name>
<keyword evidence="2" id="KW-1185">Reference proteome</keyword>
<reference evidence="1 2" key="1">
    <citation type="submission" date="2023-10" db="EMBL/GenBank/DDBJ databases">
        <title>179-bfca-hs.</title>
        <authorList>
            <person name="Miliotis G."/>
            <person name="Sengupta P."/>
            <person name="Hameed A."/>
            <person name="Chuvochina M."/>
            <person name="Mcdonagh F."/>
            <person name="Simpson A.C."/>
            <person name="Singh N.K."/>
            <person name="Rekha P.D."/>
            <person name="Raman K."/>
            <person name="Hugenholtz P."/>
            <person name="Venkateswaran K."/>
        </authorList>
    </citation>
    <scope>NUCLEOTIDE SEQUENCE [LARGE SCALE GENOMIC DNA]</scope>
    <source>
        <strain evidence="1 2">179-BFC-A-HS</strain>
    </source>
</reference>
<proteinExistence type="predicted"/>
<organism evidence="1 2">
    <name type="scientific">Tigheibacillus jepli</name>
    <dbReference type="NCBI Taxonomy" id="3035914"/>
    <lineage>
        <taxon>Bacteria</taxon>
        <taxon>Bacillati</taxon>
        <taxon>Bacillota</taxon>
        <taxon>Bacilli</taxon>
        <taxon>Bacillales</taxon>
        <taxon>Bacillaceae</taxon>
        <taxon>Tigheibacillus</taxon>
    </lineage>
</organism>
<protein>
    <recommendedName>
        <fullName evidence="3">HesB/YadR/YfhF family protein</fullName>
    </recommendedName>
</protein>
<accession>A0ABU5CIZ3</accession>
<evidence type="ECO:0000313" key="2">
    <source>
        <dbReference type="Proteomes" id="UP001228376"/>
    </source>
</evidence>
<dbReference type="Proteomes" id="UP001228376">
    <property type="component" value="Unassembled WGS sequence"/>
</dbReference>
<evidence type="ECO:0008006" key="3">
    <source>
        <dbReference type="Google" id="ProtNLM"/>
    </source>
</evidence>
<sequence>MLTDEAANWYKEEFDGETSLRFFARYGGNGNIPGFSLGVKPAIPVNMHASVEKEDTLFFIEEDDAWYFEGADLYISYDEVLEEPAVSYQKK</sequence>
<gene>
    <name evidence="1" type="ORF">P5G51_010595</name>
</gene>
<dbReference type="RefSeq" id="WP_320384914.1">
    <property type="nucleotide sequence ID" value="NZ_JAROCA020000001.1"/>
</dbReference>
<comment type="caution">
    <text evidence="1">The sequence shown here is derived from an EMBL/GenBank/DDBJ whole genome shotgun (WGS) entry which is preliminary data.</text>
</comment>